<comment type="caution">
    <text evidence="1">The sequence shown here is derived from an EMBL/GenBank/DDBJ whole genome shotgun (WGS) entry which is preliminary data.</text>
</comment>
<gene>
    <name evidence="1" type="ORF">RF11_12626</name>
</gene>
<dbReference type="EMBL" id="JWZT01004244">
    <property type="protein sequence ID" value="KII64515.1"/>
    <property type="molecule type" value="Genomic_DNA"/>
</dbReference>
<evidence type="ECO:0000313" key="2">
    <source>
        <dbReference type="Proteomes" id="UP000031668"/>
    </source>
</evidence>
<dbReference type="AlphaFoldDB" id="A0A0C2MJJ4"/>
<proteinExistence type="predicted"/>
<evidence type="ECO:0000313" key="1">
    <source>
        <dbReference type="EMBL" id="KII64515.1"/>
    </source>
</evidence>
<name>A0A0C2MJJ4_THEKT</name>
<organism evidence="1 2">
    <name type="scientific">Thelohanellus kitauei</name>
    <name type="common">Myxosporean</name>
    <dbReference type="NCBI Taxonomy" id="669202"/>
    <lineage>
        <taxon>Eukaryota</taxon>
        <taxon>Metazoa</taxon>
        <taxon>Cnidaria</taxon>
        <taxon>Myxozoa</taxon>
        <taxon>Myxosporea</taxon>
        <taxon>Bivalvulida</taxon>
        <taxon>Platysporina</taxon>
        <taxon>Myxobolidae</taxon>
        <taxon>Thelohanellus</taxon>
    </lineage>
</organism>
<protein>
    <submittedName>
        <fullName evidence="1">Uncharacterized protein</fullName>
    </submittedName>
</protein>
<dbReference type="Proteomes" id="UP000031668">
    <property type="component" value="Unassembled WGS sequence"/>
</dbReference>
<keyword evidence="2" id="KW-1185">Reference proteome</keyword>
<sequence length="128" mass="14238">MSIKLRFAQTDHSFEEFEIKPQNYYKEGTYEISGVKQLVSIKIKAVAKVTHHGTNLTAAVSPKNVFTHPITKQAFVKIVVTDSRGIESSNPPALINMAEFSICGPDDRPETPQMVFIHPSLKVSVILI</sequence>
<reference evidence="1 2" key="1">
    <citation type="journal article" date="2014" name="Genome Biol. Evol.">
        <title>The genome of the myxosporean Thelohanellus kitauei shows adaptations to nutrient acquisition within its fish host.</title>
        <authorList>
            <person name="Yang Y."/>
            <person name="Xiong J."/>
            <person name="Zhou Z."/>
            <person name="Huo F."/>
            <person name="Miao W."/>
            <person name="Ran C."/>
            <person name="Liu Y."/>
            <person name="Zhang J."/>
            <person name="Feng J."/>
            <person name="Wang M."/>
            <person name="Wang M."/>
            <person name="Wang L."/>
            <person name="Yao B."/>
        </authorList>
    </citation>
    <scope>NUCLEOTIDE SEQUENCE [LARGE SCALE GENOMIC DNA]</scope>
    <source>
        <strain evidence="1">Wuqing</strain>
    </source>
</reference>
<accession>A0A0C2MJJ4</accession>